<feature type="domain" description="RRM" evidence="5">
    <location>
        <begin position="84"/>
        <end position="132"/>
    </location>
</feature>
<dbReference type="Proteomes" id="UP000007819">
    <property type="component" value="Chromosome A2"/>
</dbReference>
<dbReference type="PANTHER" id="PTHR48033:SF10">
    <property type="entry name" value="RNA-BINDING PROTEIN SQUID"/>
    <property type="match status" value="1"/>
</dbReference>
<evidence type="ECO:0000256" key="1">
    <source>
        <dbReference type="ARBA" id="ARBA00004123"/>
    </source>
</evidence>
<proteinExistence type="predicted"/>
<dbReference type="GO" id="GO:0003723">
    <property type="term" value="F:RNA binding"/>
    <property type="evidence" value="ECO:0007669"/>
    <property type="project" value="UniProtKB-UniRule"/>
</dbReference>
<dbReference type="PROSITE" id="PS50102">
    <property type="entry name" value="RRM"/>
    <property type="match status" value="2"/>
</dbReference>
<evidence type="ECO:0000259" key="5">
    <source>
        <dbReference type="PROSITE" id="PS50102"/>
    </source>
</evidence>
<name>A0A8R2B754_ACYPI</name>
<dbReference type="GO" id="GO:0005654">
    <property type="term" value="C:nucleoplasm"/>
    <property type="evidence" value="ECO:0007669"/>
    <property type="project" value="TreeGrafter"/>
</dbReference>
<accession>A0A8R2B754</accession>
<dbReference type="SUPFAM" id="SSF54928">
    <property type="entry name" value="RNA-binding domain, RBD"/>
    <property type="match status" value="1"/>
</dbReference>
<dbReference type="KEGG" id="api:103309826"/>
<comment type="subcellular location">
    <subcellularLocation>
        <location evidence="1">Nucleus</location>
    </subcellularLocation>
</comment>
<dbReference type="OrthoDB" id="1875751at2759"/>
<evidence type="ECO:0000256" key="2">
    <source>
        <dbReference type="ARBA" id="ARBA00022884"/>
    </source>
</evidence>
<reference evidence="6" key="2">
    <citation type="submission" date="2022-06" db="UniProtKB">
        <authorList>
            <consortium name="EnsemblMetazoa"/>
        </authorList>
    </citation>
    <scope>IDENTIFICATION</scope>
</reference>
<feature type="domain" description="RRM" evidence="5">
    <location>
        <begin position="4"/>
        <end position="81"/>
    </location>
</feature>
<dbReference type="RefSeq" id="XP_008184503.1">
    <property type="nucleotide sequence ID" value="XM_008186281.1"/>
</dbReference>
<evidence type="ECO:0000256" key="3">
    <source>
        <dbReference type="ARBA" id="ARBA00023242"/>
    </source>
</evidence>
<dbReference type="GO" id="GO:0000785">
    <property type="term" value="C:chromatin"/>
    <property type="evidence" value="ECO:0007669"/>
    <property type="project" value="TreeGrafter"/>
</dbReference>
<dbReference type="InterPro" id="IPR000504">
    <property type="entry name" value="RRM_dom"/>
</dbReference>
<dbReference type="Pfam" id="PF00076">
    <property type="entry name" value="RRM_1"/>
    <property type="match status" value="2"/>
</dbReference>
<evidence type="ECO:0000313" key="6">
    <source>
        <dbReference type="EnsemblMetazoa" id="XP_008184503.1"/>
    </source>
</evidence>
<dbReference type="GO" id="GO:0010468">
    <property type="term" value="P:regulation of gene expression"/>
    <property type="evidence" value="ECO:0007669"/>
    <property type="project" value="TreeGrafter"/>
</dbReference>
<evidence type="ECO:0000313" key="7">
    <source>
        <dbReference type="Proteomes" id="UP000007819"/>
    </source>
</evidence>
<organism evidence="6 7">
    <name type="scientific">Acyrthosiphon pisum</name>
    <name type="common">Pea aphid</name>
    <dbReference type="NCBI Taxonomy" id="7029"/>
    <lineage>
        <taxon>Eukaryota</taxon>
        <taxon>Metazoa</taxon>
        <taxon>Ecdysozoa</taxon>
        <taxon>Arthropoda</taxon>
        <taxon>Hexapoda</taxon>
        <taxon>Insecta</taxon>
        <taxon>Pterygota</taxon>
        <taxon>Neoptera</taxon>
        <taxon>Paraneoptera</taxon>
        <taxon>Hemiptera</taxon>
        <taxon>Sternorrhyncha</taxon>
        <taxon>Aphidomorpha</taxon>
        <taxon>Aphidoidea</taxon>
        <taxon>Aphididae</taxon>
        <taxon>Macrosiphini</taxon>
        <taxon>Acyrthosiphon</taxon>
    </lineage>
</organism>
<keyword evidence="7" id="KW-1185">Reference proteome</keyword>
<dbReference type="InterPro" id="IPR035979">
    <property type="entry name" value="RBD_domain_sf"/>
</dbReference>
<dbReference type="PANTHER" id="PTHR48033">
    <property type="entry name" value="RNA-BINDING (RRM/RBD/RNP MOTIFS) FAMILY PROTEIN"/>
    <property type="match status" value="1"/>
</dbReference>
<evidence type="ECO:0000256" key="4">
    <source>
        <dbReference type="PROSITE-ProRule" id="PRU00176"/>
    </source>
</evidence>
<sequence length="158" mass="18221">MNLNLIFVGRLKGKTTVDDLRLHFGQFGEFHFINIKIDIVTGRSRGFAFIEFKTMEGRNNALACTNHVILNRKVDVKKYIPRQIKLFVGALSPDLTDGDIKDDFKHYAPLEAFEMPYDKVKNKRRDFCFITFGFDSNLAVNEILKSPRHVIKGKKVIN</sequence>
<protein>
    <recommendedName>
        <fullName evidence="5">RRM domain-containing protein</fullName>
    </recommendedName>
</protein>
<keyword evidence="3" id="KW-0539">Nucleus</keyword>
<reference evidence="7" key="1">
    <citation type="submission" date="2010-06" db="EMBL/GenBank/DDBJ databases">
        <authorList>
            <person name="Jiang H."/>
            <person name="Abraham K."/>
            <person name="Ali S."/>
            <person name="Alsbrooks S.L."/>
            <person name="Anim B.N."/>
            <person name="Anosike U.S."/>
            <person name="Attaway T."/>
            <person name="Bandaranaike D.P."/>
            <person name="Battles P.K."/>
            <person name="Bell S.N."/>
            <person name="Bell A.V."/>
            <person name="Beltran B."/>
            <person name="Bickham C."/>
            <person name="Bustamante Y."/>
            <person name="Caleb T."/>
            <person name="Canada A."/>
            <person name="Cardenas V."/>
            <person name="Carter K."/>
            <person name="Chacko J."/>
            <person name="Chandrabose M.N."/>
            <person name="Chavez D."/>
            <person name="Chavez A."/>
            <person name="Chen L."/>
            <person name="Chu H.-S."/>
            <person name="Claassen K.J."/>
            <person name="Cockrell R."/>
            <person name="Collins M."/>
            <person name="Cooper J.A."/>
            <person name="Cree A."/>
            <person name="Curry S.M."/>
            <person name="Da Y."/>
            <person name="Dao M.D."/>
            <person name="Das B."/>
            <person name="Davila M.-L."/>
            <person name="Davy-Carroll L."/>
            <person name="Denson S."/>
            <person name="Dinh H."/>
            <person name="Ebong V.E."/>
            <person name="Edwards J.R."/>
            <person name="Egan A."/>
            <person name="El-Daye J."/>
            <person name="Escobedo L."/>
            <person name="Fernandez S."/>
            <person name="Fernando P.R."/>
            <person name="Flagg N."/>
            <person name="Forbes L.D."/>
            <person name="Fowler R.G."/>
            <person name="Fu Q."/>
            <person name="Gabisi R.A."/>
            <person name="Ganer J."/>
            <person name="Garbino Pronczuk A."/>
            <person name="Garcia R.M."/>
            <person name="Garner T."/>
            <person name="Garrett T.E."/>
            <person name="Gonzalez D.A."/>
            <person name="Hamid H."/>
            <person name="Hawkins E.S."/>
            <person name="Hirani K."/>
            <person name="Hogues M.E."/>
            <person name="Hollins B."/>
            <person name="Hsiao C.-H."/>
            <person name="Jabil R."/>
            <person name="James M.L."/>
            <person name="Jhangiani S.N."/>
            <person name="Johnson B."/>
            <person name="Johnson Q."/>
            <person name="Joshi V."/>
            <person name="Kalu J.B."/>
            <person name="Kam C."/>
            <person name="Kashfia A."/>
            <person name="Keebler J."/>
            <person name="Kisamo H."/>
            <person name="Kovar C.L."/>
            <person name="Lago L.A."/>
            <person name="Lai C.-Y."/>
            <person name="Laidlaw J."/>
            <person name="Lara F."/>
            <person name="Le T.-K."/>
            <person name="Lee S.L."/>
            <person name="Legall F.H."/>
            <person name="Lemon S.J."/>
            <person name="Lewis L.R."/>
            <person name="Li B."/>
            <person name="Liu Y."/>
            <person name="Liu Y.-S."/>
            <person name="Lopez J."/>
            <person name="Lozado R.J."/>
            <person name="Lu J."/>
            <person name="Madu R.C."/>
            <person name="Maheshwari M."/>
            <person name="Maheshwari R."/>
            <person name="Malloy K."/>
            <person name="Martinez E."/>
            <person name="Mathew T."/>
            <person name="Mercado I.C."/>
            <person name="Mercado C."/>
            <person name="Meyer B."/>
            <person name="Montgomery K."/>
            <person name="Morgan M.B."/>
            <person name="Munidasa M."/>
            <person name="Nazareth L.V."/>
            <person name="Nelson J."/>
            <person name="Ng B.M."/>
            <person name="Nguyen N.B."/>
            <person name="Nguyen P.Q."/>
            <person name="Nguyen T."/>
            <person name="Obregon M."/>
            <person name="Okwuonu G.O."/>
            <person name="Onwere C.G."/>
            <person name="Orozco G."/>
            <person name="Parra A."/>
            <person name="Patel S."/>
            <person name="Patil S."/>
            <person name="Perez A."/>
            <person name="Perez Y."/>
            <person name="Pham C."/>
            <person name="Primus E.L."/>
            <person name="Pu L.-L."/>
            <person name="Puazo M."/>
            <person name="Qin X."/>
            <person name="Quiroz J.B."/>
            <person name="Reese J."/>
            <person name="Richards S."/>
            <person name="Rives C.M."/>
            <person name="Robberts R."/>
            <person name="Ruiz S.J."/>
            <person name="Ruiz M.J."/>
            <person name="Santibanez J."/>
            <person name="Schneider B.W."/>
            <person name="Sisson I."/>
            <person name="Smith M."/>
            <person name="Sodergren E."/>
            <person name="Song X.-Z."/>
            <person name="Song B.B."/>
            <person name="Summersgill H."/>
            <person name="Thelus R."/>
            <person name="Thornton R.D."/>
            <person name="Trejos Z.Y."/>
            <person name="Usmani K."/>
            <person name="Vattathil S."/>
            <person name="Villasana D."/>
            <person name="Walker D.L."/>
            <person name="Wang S."/>
            <person name="Wang K."/>
            <person name="White C.S."/>
            <person name="Williams A.C."/>
            <person name="Williamson J."/>
            <person name="Wilson K."/>
            <person name="Woghiren I.O."/>
            <person name="Woodworth J.R."/>
            <person name="Worley K.C."/>
            <person name="Wright R.A."/>
            <person name="Wu W."/>
            <person name="Young L."/>
            <person name="Zhang L."/>
            <person name="Zhang J."/>
            <person name="Zhu Y."/>
            <person name="Muzny D.M."/>
            <person name="Weinstock G."/>
            <person name="Gibbs R.A."/>
        </authorList>
    </citation>
    <scope>NUCLEOTIDE SEQUENCE [LARGE SCALE GENOMIC DNA]</scope>
    <source>
        <strain evidence="7">LSR1</strain>
    </source>
</reference>
<dbReference type="AlphaFoldDB" id="A0A8R2B754"/>
<dbReference type="GeneID" id="103309826"/>
<dbReference type="SMART" id="SM00360">
    <property type="entry name" value="RRM"/>
    <property type="match status" value="2"/>
</dbReference>
<dbReference type="InterPro" id="IPR012677">
    <property type="entry name" value="Nucleotide-bd_a/b_plait_sf"/>
</dbReference>
<dbReference type="EnsemblMetazoa" id="XM_008186281.1">
    <property type="protein sequence ID" value="XP_008184503.1"/>
    <property type="gene ID" value="LOC103309826"/>
</dbReference>
<keyword evidence="2 4" id="KW-0694">RNA-binding</keyword>
<dbReference type="Gene3D" id="3.30.70.330">
    <property type="match status" value="2"/>
</dbReference>